<keyword evidence="1" id="KW-0560">Oxidoreductase</keyword>
<dbReference type="RefSeq" id="WP_146474164.1">
    <property type="nucleotide sequence ID" value="NZ_BNCF01000012.1"/>
</dbReference>
<evidence type="ECO:0000313" key="1">
    <source>
        <dbReference type="EMBL" id="GHE38753.1"/>
    </source>
</evidence>
<dbReference type="GO" id="GO:0016706">
    <property type="term" value="F:2-oxoglutarate-dependent dioxygenase activity"/>
    <property type="evidence" value="ECO:0007669"/>
    <property type="project" value="UniProtKB-ARBA"/>
</dbReference>
<dbReference type="InterPro" id="IPR008775">
    <property type="entry name" value="Phytyl_CoA_dOase-like"/>
</dbReference>
<accession>A0A919DFS5</accession>
<protein>
    <submittedName>
        <fullName evidence="1">Phytanoyl-CoA dioxygenase</fullName>
    </submittedName>
</protein>
<sequence>MRPRTRPLDEAQLAQFARDGYCRVEGAFPRATARAACAVLWRRLEAMGLRRRDPASWRQPVVRLGMFAEPPFVAAANTPRLYRAFDQLVGSGRWQPCRAMGTFAVRFPCATPPQDTGWHVDMSLYDGAASLLDWRIDRHSTGRALLMLFLFSDVGERDAPTRLLAGSHRRVARLLEPAGERGLSLRELSPHLERMTGLPQALATGEAGTVYLCHPFLVHAAQAHHGATPRFMAQPPLLPRPCPTAAPGRLHADIT</sequence>
<dbReference type="Gene3D" id="2.60.120.620">
    <property type="entry name" value="q2cbj1_9rhob like domain"/>
    <property type="match status" value="1"/>
</dbReference>
<organism evidence="1 2">
    <name type="scientific">Vulcaniibacterium thermophilum</name>
    <dbReference type="NCBI Taxonomy" id="1169913"/>
    <lineage>
        <taxon>Bacteria</taxon>
        <taxon>Pseudomonadati</taxon>
        <taxon>Pseudomonadota</taxon>
        <taxon>Gammaproteobacteria</taxon>
        <taxon>Lysobacterales</taxon>
        <taxon>Lysobacteraceae</taxon>
        <taxon>Vulcaniibacterium</taxon>
    </lineage>
</organism>
<keyword evidence="2" id="KW-1185">Reference proteome</keyword>
<dbReference type="Proteomes" id="UP000636453">
    <property type="component" value="Unassembled WGS sequence"/>
</dbReference>
<evidence type="ECO:0000313" key="2">
    <source>
        <dbReference type="Proteomes" id="UP000636453"/>
    </source>
</evidence>
<dbReference type="EMBL" id="BNCF01000012">
    <property type="protein sequence ID" value="GHE38753.1"/>
    <property type="molecule type" value="Genomic_DNA"/>
</dbReference>
<gene>
    <name evidence="1" type="ORF">GCM10007167_21050</name>
</gene>
<name>A0A919DFS5_9GAMM</name>
<dbReference type="AlphaFoldDB" id="A0A919DFS5"/>
<proteinExistence type="predicted"/>
<dbReference type="Pfam" id="PF05721">
    <property type="entry name" value="PhyH"/>
    <property type="match status" value="1"/>
</dbReference>
<comment type="caution">
    <text evidence="1">The sequence shown here is derived from an EMBL/GenBank/DDBJ whole genome shotgun (WGS) entry which is preliminary data.</text>
</comment>
<reference evidence="1" key="2">
    <citation type="submission" date="2020-09" db="EMBL/GenBank/DDBJ databases">
        <authorList>
            <person name="Sun Q."/>
            <person name="Kim S."/>
        </authorList>
    </citation>
    <scope>NUCLEOTIDE SEQUENCE</scope>
    <source>
        <strain evidence="1">KCTC 32020</strain>
    </source>
</reference>
<dbReference type="OrthoDB" id="9798771at2"/>
<dbReference type="SUPFAM" id="SSF51197">
    <property type="entry name" value="Clavaminate synthase-like"/>
    <property type="match status" value="1"/>
</dbReference>
<reference evidence="1" key="1">
    <citation type="journal article" date="2014" name="Int. J. Syst. Evol. Microbiol.">
        <title>Complete genome sequence of Corynebacterium casei LMG S-19264T (=DSM 44701T), isolated from a smear-ripened cheese.</title>
        <authorList>
            <consortium name="US DOE Joint Genome Institute (JGI-PGF)"/>
            <person name="Walter F."/>
            <person name="Albersmeier A."/>
            <person name="Kalinowski J."/>
            <person name="Ruckert C."/>
        </authorList>
    </citation>
    <scope>NUCLEOTIDE SEQUENCE</scope>
    <source>
        <strain evidence="1">KCTC 32020</strain>
    </source>
</reference>
<keyword evidence="1" id="KW-0223">Dioxygenase</keyword>